<evidence type="ECO:0000313" key="4">
    <source>
        <dbReference type="Proteomes" id="UP000770661"/>
    </source>
</evidence>
<dbReference type="Proteomes" id="UP000770661">
    <property type="component" value="Unassembled WGS sequence"/>
</dbReference>
<evidence type="ECO:0000256" key="1">
    <source>
        <dbReference type="SAM" id="MobiDB-lite"/>
    </source>
</evidence>
<keyword evidence="2" id="KW-1133">Transmembrane helix</keyword>
<name>A0A8J5CF80_CHIOP</name>
<gene>
    <name evidence="3" type="ORF">GWK47_022773</name>
</gene>
<feature type="transmembrane region" description="Helical" evidence="2">
    <location>
        <begin position="36"/>
        <end position="57"/>
    </location>
</feature>
<keyword evidence="4" id="KW-1185">Reference proteome</keyword>
<feature type="compositionally biased region" description="Polar residues" evidence="1">
    <location>
        <begin position="124"/>
        <end position="146"/>
    </location>
</feature>
<organism evidence="3 4">
    <name type="scientific">Chionoecetes opilio</name>
    <name type="common">Atlantic snow crab</name>
    <name type="synonym">Cancer opilio</name>
    <dbReference type="NCBI Taxonomy" id="41210"/>
    <lineage>
        <taxon>Eukaryota</taxon>
        <taxon>Metazoa</taxon>
        <taxon>Ecdysozoa</taxon>
        <taxon>Arthropoda</taxon>
        <taxon>Crustacea</taxon>
        <taxon>Multicrustacea</taxon>
        <taxon>Malacostraca</taxon>
        <taxon>Eumalacostraca</taxon>
        <taxon>Eucarida</taxon>
        <taxon>Decapoda</taxon>
        <taxon>Pleocyemata</taxon>
        <taxon>Brachyura</taxon>
        <taxon>Eubrachyura</taxon>
        <taxon>Majoidea</taxon>
        <taxon>Majidae</taxon>
        <taxon>Chionoecetes</taxon>
    </lineage>
</organism>
<feature type="transmembrane region" description="Helical" evidence="2">
    <location>
        <begin position="63"/>
        <end position="90"/>
    </location>
</feature>
<protein>
    <submittedName>
        <fullName evidence="3">Uncharacterized protein</fullName>
    </submittedName>
</protein>
<feature type="region of interest" description="Disordered" evidence="1">
    <location>
        <begin position="124"/>
        <end position="160"/>
    </location>
</feature>
<comment type="caution">
    <text evidence="3">The sequence shown here is derived from an EMBL/GenBank/DDBJ whole genome shotgun (WGS) entry which is preliminary data.</text>
</comment>
<accession>A0A8J5CF80</accession>
<evidence type="ECO:0000313" key="3">
    <source>
        <dbReference type="EMBL" id="KAG0710445.1"/>
    </source>
</evidence>
<dbReference type="EMBL" id="JACEEZ010024189">
    <property type="protein sequence ID" value="KAG0710445.1"/>
    <property type="molecule type" value="Genomic_DNA"/>
</dbReference>
<reference evidence="3" key="1">
    <citation type="submission" date="2020-07" db="EMBL/GenBank/DDBJ databases">
        <title>The High-quality genome of the commercially important snow crab, Chionoecetes opilio.</title>
        <authorList>
            <person name="Jeong J.-H."/>
            <person name="Ryu S."/>
        </authorList>
    </citation>
    <scope>NUCLEOTIDE SEQUENCE</scope>
    <source>
        <strain evidence="3">MADBK_172401_WGS</strain>
        <tissue evidence="3">Digestive gland</tissue>
    </source>
</reference>
<evidence type="ECO:0000256" key="2">
    <source>
        <dbReference type="SAM" id="Phobius"/>
    </source>
</evidence>
<keyword evidence="2" id="KW-0812">Transmembrane</keyword>
<keyword evidence="2" id="KW-0472">Membrane</keyword>
<proteinExistence type="predicted"/>
<dbReference type="AlphaFoldDB" id="A0A8J5CF80"/>
<sequence length="306" mass="33299">MTSAEAGQGRRGVVMVGPSYLYHGAQVCGRRTSRTCIFLLGTFGTALNLIGVVFLTADLSMESGLWAAGLTCILLGMVLLVWFITLCCAARCTFKALPPSHPARTTSSAPVLAPPRSSTYQLLPLSPNRTHVTPGSQVSATQTLPISATHKASRMSDPIGYPTWGHGGRGKEYEAGQAGVQPAVYTWAASQGQTGHYQGPRGYSSQHHLIGYRNATVPTRHLLRSTTPALQEELYSPGFRMGRQLPTRRRQVWVTTSRHPITVSSLARNLDLRIKENNVTIFSSLWVETEARQRHGDTNNTEAGTQ</sequence>
<dbReference type="OrthoDB" id="6378558at2759"/>